<feature type="transmembrane region" description="Helical" evidence="5">
    <location>
        <begin position="220"/>
        <end position="239"/>
    </location>
</feature>
<dbReference type="PANTHER" id="PTHR34835">
    <property type="entry name" value="OS07G0283600 PROTEIN-RELATED"/>
    <property type="match status" value="1"/>
</dbReference>
<evidence type="ECO:0000259" key="6">
    <source>
        <dbReference type="Pfam" id="PF02902"/>
    </source>
</evidence>
<dbReference type="Pfam" id="PF02902">
    <property type="entry name" value="Peptidase_C48"/>
    <property type="match status" value="1"/>
</dbReference>
<dbReference type="Proteomes" id="UP000289738">
    <property type="component" value="Chromosome B06"/>
</dbReference>
<proteinExistence type="inferred from homology"/>
<evidence type="ECO:0000256" key="2">
    <source>
        <dbReference type="ARBA" id="ARBA00022670"/>
    </source>
</evidence>
<keyword evidence="8" id="KW-1185">Reference proteome</keyword>
<gene>
    <name evidence="7" type="ORF">Ahy_B06g084268</name>
</gene>
<evidence type="ECO:0000256" key="1">
    <source>
        <dbReference type="ARBA" id="ARBA00005234"/>
    </source>
</evidence>
<keyword evidence="3" id="KW-0378">Hydrolase</keyword>
<name>A0A444YRG5_ARAHY</name>
<dbReference type="AlphaFoldDB" id="A0A444YRG5"/>
<evidence type="ECO:0000313" key="7">
    <source>
        <dbReference type="EMBL" id="RYR04511.1"/>
    </source>
</evidence>
<feature type="region of interest" description="Disordered" evidence="4">
    <location>
        <begin position="524"/>
        <end position="551"/>
    </location>
</feature>
<feature type="region of interest" description="Disordered" evidence="4">
    <location>
        <begin position="331"/>
        <end position="387"/>
    </location>
</feature>
<comment type="similarity">
    <text evidence="1">Belongs to the peptidase C48 family.</text>
</comment>
<feature type="compositionally biased region" description="Basic and acidic residues" evidence="4">
    <location>
        <begin position="407"/>
        <end position="424"/>
    </location>
</feature>
<evidence type="ECO:0000256" key="3">
    <source>
        <dbReference type="ARBA" id="ARBA00022801"/>
    </source>
</evidence>
<reference evidence="7 8" key="1">
    <citation type="submission" date="2019-01" db="EMBL/GenBank/DDBJ databases">
        <title>Sequencing of cultivated peanut Arachis hypogaea provides insights into genome evolution and oil improvement.</title>
        <authorList>
            <person name="Chen X."/>
        </authorList>
    </citation>
    <scope>NUCLEOTIDE SEQUENCE [LARGE SCALE GENOMIC DNA]</scope>
    <source>
        <strain evidence="8">cv. Fuhuasheng</strain>
        <tissue evidence="7">Leaves</tissue>
    </source>
</reference>
<feature type="region of interest" description="Disordered" evidence="4">
    <location>
        <begin position="587"/>
        <end position="608"/>
    </location>
</feature>
<keyword evidence="2" id="KW-0645">Protease</keyword>
<dbReference type="InterPro" id="IPR038765">
    <property type="entry name" value="Papain-like_cys_pep_sf"/>
</dbReference>
<evidence type="ECO:0000313" key="8">
    <source>
        <dbReference type="Proteomes" id="UP000289738"/>
    </source>
</evidence>
<dbReference type="PANTHER" id="PTHR34835:SF82">
    <property type="entry name" value="OS01G0826651 PROTEIN"/>
    <property type="match status" value="1"/>
</dbReference>
<feature type="compositionally biased region" description="Polar residues" evidence="4">
    <location>
        <begin position="442"/>
        <end position="455"/>
    </location>
</feature>
<feature type="domain" description="Ubiquitin-like protease family profile" evidence="6">
    <location>
        <begin position="760"/>
        <end position="894"/>
    </location>
</feature>
<sequence>MAHSSTSPSHSKKTQLFHFRATFETEDIQLIAKIRKFHQHNIELSIKNLQKKTKFYCYSWFYVTLFFLVLLGVTVLVVLVLLQTKDLKCATHLLSEKFRNMSEEKKTIVRNLGFGGLMHIPPLRVHHQVIRELANNFKLGENRLETGYGSFKIRPKIIGDALGINALGDLFPQKVNYKKLSEDDKEIFRRFQGKTLKNLTDEMMDIGVGNEQNRLMFKRIFILYIHMAFLLPTTINKISPVHLTPIFEMDTITERNWGGHVLSFIIKGITDYKEKKKKAIDGCLFALMIIYFHLSKNKDKKRAERPPKSWIANWSKEQFVERMRAEIEENMTETTDIDSSTSESETQEDSEDSPRKEPSNKGKTTQSKKKKVVVEHSSPEQDQSYHGYSTLSEIGSEDLDEFLRENNEKSDVEGEKEADLRSTEGHYVSSETIPDVNLGSDDPSSQGHTEQSSVNRLAESMLSLVEESASEPADSNMMVVREETLSEGLVIVPIQVCLPVSQTTTVSEFEETPETEYEPTPLLQIEGTTKTTPEPPQQLEESTPTLPPAPSKINPAPEDAAALMMMARTASYVPKIDPMPSFSLGFTDSSQEETTTQEGASMQDEHRAKTPETPKLLEQLEDLVHKIASGGVTKKEKSPQIPKESGAESFEKFETPKCYHWAIRVKTYADGLTDEFDNVCRLQAQDRYTLSKLHLASLAPKTHIEAEIVSAMCFIVNQQNIQRFQEENMAIANHPQGPKNNKPFSVEDYLMFIPFLDLQKLKSHRYIFAPVCHSQHWWLWFVDTRKRKFYIVDPYHTKSPSNERTVLNTFVGYVILRIKDKDREIVAPYLHISGQKTRYKSFTLKIKLSYIYDCAIYVMKWLEIFEPANIKRRKYEWDNWTQDEVDHFRVEYASRILFHDMNLDKDEAIRGSNAIRLSKPSSLLLSPYCQIDSQDVDTA</sequence>
<dbReference type="EMBL" id="SDMP01000016">
    <property type="protein sequence ID" value="RYR04511.1"/>
    <property type="molecule type" value="Genomic_DNA"/>
</dbReference>
<comment type="caution">
    <text evidence="7">The sequence shown here is derived from an EMBL/GenBank/DDBJ whole genome shotgun (WGS) entry which is preliminary data.</text>
</comment>
<dbReference type="GO" id="GO:0006508">
    <property type="term" value="P:proteolysis"/>
    <property type="evidence" value="ECO:0007669"/>
    <property type="project" value="UniProtKB-KW"/>
</dbReference>
<protein>
    <recommendedName>
        <fullName evidence="6">Ubiquitin-like protease family profile domain-containing protein</fullName>
    </recommendedName>
</protein>
<evidence type="ECO:0000256" key="5">
    <source>
        <dbReference type="SAM" id="Phobius"/>
    </source>
</evidence>
<organism evidence="7 8">
    <name type="scientific">Arachis hypogaea</name>
    <name type="common">Peanut</name>
    <dbReference type="NCBI Taxonomy" id="3818"/>
    <lineage>
        <taxon>Eukaryota</taxon>
        <taxon>Viridiplantae</taxon>
        <taxon>Streptophyta</taxon>
        <taxon>Embryophyta</taxon>
        <taxon>Tracheophyta</taxon>
        <taxon>Spermatophyta</taxon>
        <taxon>Magnoliopsida</taxon>
        <taxon>eudicotyledons</taxon>
        <taxon>Gunneridae</taxon>
        <taxon>Pentapetalae</taxon>
        <taxon>rosids</taxon>
        <taxon>fabids</taxon>
        <taxon>Fabales</taxon>
        <taxon>Fabaceae</taxon>
        <taxon>Papilionoideae</taxon>
        <taxon>50 kb inversion clade</taxon>
        <taxon>dalbergioids sensu lato</taxon>
        <taxon>Dalbergieae</taxon>
        <taxon>Pterocarpus clade</taxon>
        <taxon>Arachis</taxon>
    </lineage>
</organism>
<keyword evidence="5" id="KW-0472">Membrane</keyword>
<evidence type="ECO:0000256" key="4">
    <source>
        <dbReference type="SAM" id="MobiDB-lite"/>
    </source>
</evidence>
<accession>A0A444YRG5</accession>
<keyword evidence="5" id="KW-0812">Transmembrane</keyword>
<keyword evidence="5" id="KW-1133">Transmembrane helix</keyword>
<feature type="region of interest" description="Disordered" evidence="4">
    <location>
        <begin position="407"/>
        <end position="458"/>
    </location>
</feature>
<dbReference type="Gene3D" id="3.40.395.10">
    <property type="entry name" value="Adenoviral Proteinase, Chain A"/>
    <property type="match status" value="1"/>
</dbReference>
<dbReference type="GO" id="GO:0008234">
    <property type="term" value="F:cysteine-type peptidase activity"/>
    <property type="evidence" value="ECO:0007669"/>
    <property type="project" value="InterPro"/>
</dbReference>
<feature type="transmembrane region" description="Helical" evidence="5">
    <location>
        <begin position="60"/>
        <end position="82"/>
    </location>
</feature>
<feature type="compositionally biased region" description="Low complexity" evidence="4">
    <location>
        <begin position="332"/>
        <end position="344"/>
    </location>
</feature>
<dbReference type="InterPro" id="IPR003653">
    <property type="entry name" value="Peptidase_C48_C"/>
</dbReference>
<dbReference type="SUPFAM" id="SSF54001">
    <property type="entry name" value="Cysteine proteinases"/>
    <property type="match status" value="1"/>
</dbReference>